<comment type="caution">
    <text evidence="5">The sequence shown here is derived from an EMBL/GenBank/DDBJ whole genome shotgun (WGS) entry which is preliminary data.</text>
</comment>
<dbReference type="PRINTS" id="PR00778">
    <property type="entry name" value="HTHARSR"/>
</dbReference>
<name>A0A5D4XMK8_9GAMM</name>
<dbReference type="AlphaFoldDB" id="A0A5D4XMK8"/>
<evidence type="ECO:0000259" key="4">
    <source>
        <dbReference type="PROSITE" id="PS50987"/>
    </source>
</evidence>
<proteinExistence type="predicted"/>
<evidence type="ECO:0000256" key="1">
    <source>
        <dbReference type="ARBA" id="ARBA00023015"/>
    </source>
</evidence>
<dbReference type="EMBL" id="VTFT01000001">
    <property type="protein sequence ID" value="TYT25051.1"/>
    <property type="molecule type" value="Genomic_DNA"/>
</dbReference>
<dbReference type="SUPFAM" id="SSF46785">
    <property type="entry name" value="Winged helix' DNA-binding domain"/>
    <property type="match status" value="1"/>
</dbReference>
<evidence type="ECO:0000313" key="5">
    <source>
        <dbReference type="EMBL" id="TYT25051.1"/>
    </source>
</evidence>
<keyword evidence="1" id="KW-0805">Transcription regulation</keyword>
<dbReference type="InterPro" id="IPR036390">
    <property type="entry name" value="WH_DNA-bd_sf"/>
</dbReference>
<sequence>MEMKDATTALAALGQDTRLAVFRLLVEAGPEGLAAGAIAEALAVPPATLSFHLKELGAAGLVVAMPQGRSIRYRADFEAMGALIGFLTHNCCGGNADACRPAASSRSAARRKVSAA</sequence>
<dbReference type="CDD" id="cd00090">
    <property type="entry name" value="HTH_ARSR"/>
    <property type="match status" value="1"/>
</dbReference>
<protein>
    <submittedName>
        <fullName evidence="5">Helix-turn-helix transcriptional regulator</fullName>
    </submittedName>
</protein>
<dbReference type="OrthoDB" id="5297460at2"/>
<dbReference type="InterPro" id="IPR051011">
    <property type="entry name" value="Metal_resp_trans_reg"/>
</dbReference>
<evidence type="ECO:0000256" key="2">
    <source>
        <dbReference type="ARBA" id="ARBA00023125"/>
    </source>
</evidence>
<dbReference type="Gene3D" id="1.10.10.10">
    <property type="entry name" value="Winged helix-like DNA-binding domain superfamily/Winged helix DNA-binding domain"/>
    <property type="match status" value="1"/>
</dbReference>
<dbReference type="PANTHER" id="PTHR43132">
    <property type="entry name" value="ARSENICAL RESISTANCE OPERON REPRESSOR ARSR-RELATED"/>
    <property type="match status" value="1"/>
</dbReference>
<dbReference type="GO" id="GO:0003677">
    <property type="term" value="F:DNA binding"/>
    <property type="evidence" value="ECO:0007669"/>
    <property type="project" value="UniProtKB-KW"/>
</dbReference>
<dbReference type="Pfam" id="PF12840">
    <property type="entry name" value="HTH_20"/>
    <property type="match status" value="1"/>
</dbReference>
<dbReference type="RefSeq" id="WP_149101600.1">
    <property type="nucleotide sequence ID" value="NZ_VTFT01000001.1"/>
</dbReference>
<dbReference type="SMART" id="SM00418">
    <property type="entry name" value="HTH_ARSR"/>
    <property type="match status" value="1"/>
</dbReference>
<dbReference type="Proteomes" id="UP000324973">
    <property type="component" value="Unassembled WGS sequence"/>
</dbReference>
<keyword evidence="3" id="KW-0804">Transcription</keyword>
<evidence type="ECO:0000313" key="6">
    <source>
        <dbReference type="Proteomes" id="UP000324973"/>
    </source>
</evidence>
<dbReference type="PANTHER" id="PTHR43132:SF2">
    <property type="entry name" value="ARSENICAL RESISTANCE OPERON REPRESSOR ARSR-RELATED"/>
    <property type="match status" value="1"/>
</dbReference>
<accession>A0A5D4XMK8</accession>
<keyword evidence="6" id="KW-1185">Reference proteome</keyword>
<organism evidence="5 6">
    <name type="scientific">Luteimonas viscosa</name>
    <dbReference type="NCBI Taxonomy" id="1132694"/>
    <lineage>
        <taxon>Bacteria</taxon>
        <taxon>Pseudomonadati</taxon>
        <taxon>Pseudomonadota</taxon>
        <taxon>Gammaproteobacteria</taxon>
        <taxon>Lysobacterales</taxon>
        <taxon>Lysobacteraceae</taxon>
        <taxon>Luteimonas</taxon>
    </lineage>
</organism>
<reference evidence="5 6" key="1">
    <citation type="submission" date="2019-08" db="EMBL/GenBank/DDBJ databases">
        <title>Luteimonas viscosus sp. nov., isolated from soil of a sunflower field.</title>
        <authorList>
            <person name="Jianli Z."/>
            <person name="Ying Z."/>
        </authorList>
    </citation>
    <scope>NUCLEOTIDE SEQUENCE [LARGE SCALE GENOMIC DNA]</scope>
    <source>
        <strain evidence="5 6">XBU10</strain>
    </source>
</reference>
<evidence type="ECO:0000256" key="3">
    <source>
        <dbReference type="ARBA" id="ARBA00023163"/>
    </source>
</evidence>
<dbReference type="NCBIfam" id="NF033788">
    <property type="entry name" value="HTH_metalloreg"/>
    <property type="match status" value="1"/>
</dbReference>
<gene>
    <name evidence="5" type="ORF">FZO89_01470</name>
</gene>
<dbReference type="GO" id="GO:0003700">
    <property type="term" value="F:DNA-binding transcription factor activity"/>
    <property type="evidence" value="ECO:0007669"/>
    <property type="project" value="InterPro"/>
</dbReference>
<dbReference type="InterPro" id="IPR036388">
    <property type="entry name" value="WH-like_DNA-bd_sf"/>
</dbReference>
<keyword evidence="2" id="KW-0238">DNA-binding</keyword>
<dbReference type="InterPro" id="IPR011991">
    <property type="entry name" value="ArsR-like_HTH"/>
</dbReference>
<dbReference type="PROSITE" id="PS50987">
    <property type="entry name" value="HTH_ARSR_2"/>
    <property type="match status" value="1"/>
</dbReference>
<feature type="domain" description="HTH arsR-type" evidence="4">
    <location>
        <begin position="1"/>
        <end position="95"/>
    </location>
</feature>
<dbReference type="InterPro" id="IPR001845">
    <property type="entry name" value="HTH_ArsR_DNA-bd_dom"/>
</dbReference>